<dbReference type="RefSeq" id="WP_352010711.1">
    <property type="nucleotide sequence ID" value="NZ_JBHSBC010000001.1"/>
</dbReference>
<organism evidence="1 2">
    <name type="scientific">Streptosporangium jomthongense</name>
    <dbReference type="NCBI Taxonomy" id="1193683"/>
    <lineage>
        <taxon>Bacteria</taxon>
        <taxon>Bacillati</taxon>
        <taxon>Actinomycetota</taxon>
        <taxon>Actinomycetes</taxon>
        <taxon>Streptosporangiales</taxon>
        <taxon>Streptosporangiaceae</taxon>
        <taxon>Streptosporangium</taxon>
    </lineage>
</organism>
<dbReference type="EMBL" id="JBHSBC010000001">
    <property type="protein sequence ID" value="MFC3978506.1"/>
    <property type="molecule type" value="Genomic_DNA"/>
</dbReference>
<comment type="caution">
    <text evidence="1">The sequence shown here is derived from an EMBL/GenBank/DDBJ whole genome shotgun (WGS) entry which is preliminary data.</text>
</comment>
<evidence type="ECO:0000313" key="2">
    <source>
        <dbReference type="Proteomes" id="UP001595698"/>
    </source>
</evidence>
<gene>
    <name evidence="1" type="ORF">ACFOYY_00105</name>
</gene>
<reference evidence="2" key="1">
    <citation type="journal article" date="2019" name="Int. J. Syst. Evol. Microbiol.">
        <title>The Global Catalogue of Microorganisms (GCM) 10K type strain sequencing project: providing services to taxonomists for standard genome sequencing and annotation.</title>
        <authorList>
            <consortium name="The Broad Institute Genomics Platform"/>
            <consortium name="The Broad Institute Genome Sequencing Center for Infectious Disease"/>
            <person name="Wu L."/>
            <person name="Ma J."/>
        </authorList>
    </citation>
    <scope>NUCLEOTIDE SEQUENCE [LARGE SCALE GENOMIC DNA]</scope>
    <source>
        <strain evidence="2">TBRC 7912</strain>
    </source>
</reference>
<accession>A0ABV8ERZ8</accession>
<protein>
    <submittedName>
        <fullName evidence="1">Uncharacterized protein</fullName>
    </submittedName>
</protein>
<dbReference type="Proteomes" id="UP001595698">
    <property type="component" value="Unassembled WGS sequence"/>
</dbReference>
<name>A0ABV8ERZ8_9ACTN</name>
<proteinExistence type="predicted"/>
<evidence type="ECO:0000313" key="1">
    <source>
        <dbReference type="EMBL" id="MFC3978506.1"/>
    </source>
</evidence>
<sequence length="46" mass="5162">MEALASKGPGGERCRLDERRLQRLRAGLERGPAAHGYVEDQRWTPA</sequence>
<keyword evidence="2" id="KW-1185">Reference proteome</keyword>